<protein>
    <submittedName>
        <fullName evidence="2">Uncharacterized protein</fullName>
    </submittedName>
</protein>
<name>A0ABD3HHJ7_9MARC</name>
<feature type="compositionally biased region" description="Basic and acidic residues" evidence="1">
    <location>
        <begin position="476"/>
        <end position="485"/>
    </location>
</feature>
<reference evidence="2 3" key="1">
    <citation type="submission" date="2024-09" db="EMBL/GenBank/DDBJ databases">
        <title>Chromosome-scale assembly of Riccia sorocarpa.</title>
        <authorList>
            <person name="Paukszto L."/>
        </authorList>
    </citation>
    <scope>NUCLEOTIDE SEQUENCE [LARGE SCALE GENOMIC DNA]</scope>
    <source>
        <strain evidence="2">LP-2024</strain>
        <tissue evidence="2">Aerial parts of the thallus</tissue>
    </source>
</reference>
<dbReference type="AlphaFoldDB" id="A0ABD3HHJ7"/>
<feature type="region of interest" description="Disordered" evidence="1">
    <location>
        <begin position="439"/>
        <end position="485"/>
    </location>
</feature>
<dbReference type="Proteomes" id="UP001633002">
    <property type="component" value="Unassembled WGS sequence"/>
</dbReference>
<proteinExistence type="predicted"/>
<sequence length="485" mass="56476">MNNWKLKLLSFAGRAVTLKHMLRSVPIHLLSCLRLHRQALDAMEGMCRSFLWGKNVNGGSMIPLVAWSEITKAKSKGGLHLTSFHTSSKALRLKMSMKLIQEIEEEWVLTAEQVIKSVRWRGACAADRNSWNRQEILLLGGPKRIPHAPTVTGLLEAWNVGRQHLQLPRNAMLGREMHCYQYLRLGHMQKWWTEADMKICMQQTKRLQINTLQEWAQWLDRIWDGGVNSLEDDLAFRIGLSANLGVKDTIPIQELEWFWKPRTKRFTGWIHTSSVWKMLVSPEEMDDGGLNLKWNQTDTPQQWKKRWRRLWRSQIQSKDKMWIWKLIRQGIPSLQRAMKWEKNWTPPTGSTFIDLIDSIWRGNDIAKINLYVKMLWTIWLERNAKTYNSQELSIRTLVAAKMAKSFIEAVQSTTKEETEAHRKLLKACDDLEELYPEMAAPSDQTEEIEDTSNPETQAPILPNTISSSANMETTDNEFRDRNDDV</sequence>
<dbReference type="EMBL" id="JBJQOH010000003">
    <property type="protein sequence ID" value="KAL3691098.1"/>
    <property type="molecule type" value="Genomic_DNA"/>
</dbReference>
<evidence type="ECO:0000313" key="2">
    <source>
        <dbReference type="EMBL" id="KAL3691098.1"/>
    </source>
</evidence>
<dbReference type="PANTHER" id="PTHR33116:SF78">
    <property type="entry name" value="OS12G0587133 PROTEIN"/>
    <property type="match status" value="1"/>
</dbReference>
<accession>A0ABD3HHJ7</accession>
<keyword evidence="3" id="KW-1185">Reference proteome</keyword>
<evidence type="ECO:0000256" key="1">
    <source>
        <dbReference type="SAM" id="MobiDB-lite"/>
    </source>
</evidence>
<comment type="caution">
    <text evidence="2">The sequence shown here is derived from an EMBL/GenBank/DDBJ whole genome shotgun (WGS) entry which is preliminary data.</text>
</comment>
<feature type="compositionally biased region" description="Polar residues" evidence="1">
    <location>
        <begin position="463"/>
        <end position="473"/>
    </location>
</feature>
<gene>
    <name evidence="2" type="ORF">R1sor_004749</name>
</gene>
<organism evidence="2 3">
    <name type="scientific">Riccia sorocarpa</name>
    <dbReference type="NCBI Taxonomy" id="122646"/>
    <lineage>
        <taxon>Eukaryota</taxon>
        <taxon>Viridiplantae</taxon>
        <taxon>Streptophyta</taxon>
        <taxon>Embryophyta</taxon>
        <taxon>Marchantiophyta</taxon>
        <taxon>Marchantiopsida</taxon>
        <taxon>Marchantiidae</taxon>
        <taxon>Marchantiales</taxon>
        <taxon>Ricciaceae</taxon>
        <taxon>Riccia</taxon>
    </lineage>
</organism>
<evidence type="ECO:0000313" key="3">
    <source>
        <dbReference type="Proteomes" id="UP001633002"/>
    </source>
</evidence>
<dbReference type="PANTHER" id="PTHR33116">
    <property type="entry name" value="REVERSE TRANSCRIPTASE ZINC-BINDING DOMAIN-CONTAINING PROTEIN-RELATED-RELATED"/>
    <property type="match status" value="1"/>
</dbReference>